<protein>
    <submittedName>
        <fullName evidence="1">Endonuclease 8-like 1</fullName>
    </submittedName>
</protein>
<accession>A0ACB8E5C1</accession>
<comment type="caution">
    <text evidence="1">The sequence shown here is derived from an EMBL/GenBank/DDBJ whole genome shotgun (WGS) entry which is preliminary data.</text>
</comment>
<organism evidence="1 2">
    <name type="scientific">Sphaerodactylus townsendi</name>
    <dbReference type="NCBI Taxonomy" id="933632"/>
    <lineage>
        <taxon>Eukaryota</taxon>
        <taxon>Metazoa</taxon>
        <taxon>Chordata</taxon>
        <taxon>Craniata</taxon>
        <taxon>Vertebrata</taxon>
        <taxon>Euteleostomi</taxon>
        <taxon>Lepidosauria</taxon>
        <taxon>Squamata</taxon>
        <taxon>Bifurcata</taxon>
        <taxon>Gekkota</taxon>
        <taxon>Sphaerodactylidae</taxon>
        <taxon>Sphaerodactylus</taxon>
    </lineage>
</organism>
<dbReference type="Proteomes" id="UP000827872">
    <property type="component" value="Linkage Group LG17"/>
</dbReference>
<evidence type="ECO:0000313" key="1">
    <source>
        <dbReference type="EMBL" id="KAH7987478.1"/>
    </source>
</evidence>
<reference evidence="1" key="1">
    <citation type="submission" date="2021-08" db="EMBL/GenBank/DDBJ databases">
        <title>The first chromosome-level gecko genome reveals the dynamic sex chromosomes of Neotropical dwarf geckos (Sphaerodactylidae: Sphaerodactylus).</title>
        <authorList>
            <person name="Pinto B.J."/>
            <person name="Keating S.E."/>
            <person name="Gamble T."/>
        </authorList>
    </citation>
    <scope>NUCLEOTIDE SEQUENCE</scope>
    <source>
        <strain evidence="1">TG3544</strain>
    </source>
</reference>
<dbReference type="EMBL" id="CM037630">
    <property type="protein sequence ID" value="KAH7987478.1"/>
    <property type="molecule type" value="Genomic_DNA"/>
</dbReference>
<keyword evidence="2" id="KW-1185">Reference proteome</keyword>
<sequence>MPEGPELFLASRYINDMCRRLIFSGRVEKSQVSKNSEVPFESEEYSIAATSRGKELKLTLAPVKRERGKGKDRSSQGREPMDLIVRFGMSGTFKLTSAAEIPKHAHLRFYTKEDPPRALCFVDVRRFGKWVVDGSWQPDRGPCVMQEYEKFRENVLKNLSNKVFNRPICEALLNQKFFNGVGNYLRAEILHRLKIPPFEKARTVLENLQHQEQKSPMTLSKKLKLKRENPDLLELCHIVPMEVTRLGYDPERSVYPLSFEGWIQCYSMPGMKSLPDANGRTIWFQGDPGPLAPKGGKPRKRVWKVKAEPEVSIPKVRKSGAGKKSKTSAPLENADGTQGEKKRSKLDQENAEDAGETGSRKPNARAQRRSSALQESPKVVSEAESRKRRASARKNTASAAAAPRSRRIKAK</sequence>
<name>A0ACB8E5C1_9SAUR</name>
<gene>
    <name evidence="1" type="primary">NEIL1</name>
    <name evidence="1" type="ORF">K3G42_005862</name>
</gene>
<evidence type="ECO:0000313" key="2">
    <source>
        <dbReference type="Proteomes" id="UP000827872"/>
    </source>
</evidence>
<proteinExistence type="predicted"/>